<evidence type="ECO:0000313" key="1">
    <source>
        <dbReference type="EMBL" id="RHK51973.1"/>
    </source>
</evidence>
<organism evidence="1 2">
    <name type="scientific">Leyella stercorea</name>
    <dbReference type="NCBI Taxonomy" id="363265"/>
    <lineage>
        <taxon>Bacteria</taxon>
        <taxon>Pseudomonadati</taxon>
        <taxon>Bacteroidota</taxon>
        <taxon>Bacteroidia</taxon>
        <taxon>Bacteroidales</taxon>
        <taxon>Prevotellaceae</taxon>
        <taxon>Leyella</taxon>
    </lineage>
</organism>
<reference evidence="1 2" key="1">
    <citation type="submission" date="2018-08" db="EMBL/GenBank/DDBJ databases">
        <title>A genome reference for cultivated species of the human gut microbiota.</title>
        <authorList>
            <person name="Zou Y."/>
            <person name="Xue W."/>
            <person name="Luo G."/>
        </authorList>
    </citation>
    <scope>NUCLEOTIDE SEQUENCE [LARGE SCALE GENOMIC DNA]</scope>
    <source>
        <strain evidence="1 2">AF42-9</strain>
    </source>
</reference>
<gene>
    <name evidence="1" type="ORF">DW060_03505</name>
</gene>
<sequence length="268" mass="30324">MISLYNKSNMNRIFITFALILITCIGANAQKKLGDYIEINGVPAFVFSIDQTGEHGLAMTIPRNNHAFGLSKYSKRMIKVIDKMSEEGKLSSEKVTQLKEYFNSQGTAIVFKKDKELRPLYTELVGRLSDNGKVNAEQVDAFCKEKGISLKDFFPTFYAAKEQGEGWFLPGEKELKDFAVFYVGGLGKDNGLGAFKWAKQPKIKSDNELVQEALTWITRGQLYSSSMNVPKAGFRKLAWTFVKLTTKNYLDIYDRVSGNVDICFVYEF</sequence>
<dbReference type="Proteomes" id="UP000286598">
    <property type="component" value="Unassembled WGS sequence"/>
</dbReference>
<evidence type="ECO:0000313" key="2">
    <source>
        <dbReference type="Proteomes" id="UP000286598"/>
    </source>
</evidence>
<accession>A0A3R6IVG8</accession>
<protein>
    <submittedName>
        <fullName evidence="1">Uncharacterized protein</fullName>
    </submittedName>
</protein>
<proteinExistence type="predicted"/>
<comment type="caution">
    <text evidence="1">The sequence shown here is derived from an EMBL/GenBank/DDBJ whole genome shotgun (WGS) entry which is preliminary data.</text>
</comment>
<keyword evidence="2" id="KW-1185">Reference proteome</keyword>
<dbReference type="EMBL" id="QRNO01000010">
    <property type="protein sequence ID" value="RHK51973.1"/>
    <property type="molecule type" value="Genomic_DNA"/>
</dbReference>
<dbReference type="AlphaFoldDB" id="A0A3R6IVG8"/>
<name>A0A3R6IVG8_9BACT</name>